<dbReference type="InterPro" id="IPR021383">
    <property type="entry name" value="DUF3015"/>
</dbReference>
<dbReference type="PROSITE" id="PS51257">
    <property type="entry name" value="PROKAR_LIPOPROTEIN"/>
    <property type="match status" value="1"/>
</dbReference>
<evidence type="ECO:0000313" key="1">
    <source>
        <dbReference type="EMBL" id="KEZ77012.1"/>
    </source>
</evidence>
<gene>
    <name evidence="1" type="ORF">C41B8_11870</name>
</gene>
<protein>
    <recommendedName>
        <fullName evidence="3">Lipoprotein</fullName>
    </recommendedName>
</protein>
<accession>A0A084IJX8</accession>
<organism evidence="1 2">
    <name type="scientific">Salinisphaera hydrothermalis (strain C41B8)</name>
    <dbReference type="NCBI Taxonomy" id="1304275"/>
    <lineage>
        <taxon>Bacteria</taxon>
        <taxon>Pseudomonadati</taxon>
        <taxon>Pseudomonadota</taxon>
        <taxon>Gammaproteobacteria</taxon>
        <taxon>Salinisphaerales</taxon>
        <taxon>Salinisphaeraceae</taxon>
        <taxon>Salinisphaera</taxon>
    </lineage>
</organism>
<dbReference type="OrthoDB" id="7063187at2"/>
<comment type="caution">
    <text evidence="1">The sequence shown here is derived from an EMBL/GenBank/DDBJ whole genome shotgun (WGS) entry which is preliminary data.</text>
</comment>
<name>A0A084IJX8_SALHC</name>
<dbReference type="Pfam" id="PF11220">
    <property type="entry name" value="DUF3015"/>
    <property type="match status" value="1"/>
</dbReference>
<proteinExistence type="predicted"/>
<sequence length="152" mass="15934">MRKIVTLGAAVGVGLAMTGCSQITVTSNTLVNGTARIADATTNAVKETSQATTDATNDNYAQSQEARKKFVHSQYAMLKSQAARGTGEDLDALAYMMQAKNKQAFESTVQAHYSELFSGKPSADAFLSRLYKVVGTPPDMTGTTGGNALAAS</sequence>
<dbReference type="AlphaFoldDB" id="A0A084IJX8"/>
<evidence type="ECO:0008006" key="3">
    <source>
        <dbReference type="Google" id="ProtNLM"/>
    </source>
</evidence>
<keyword evidence="2" id="KW-1185">Reference proteome</keyword>
<dbReference type="RefSeq" id="WP_084188909.1">
    <property type="nucleotide sequence ID" value="NZ_APNK01000018.1"/>
</dbReference>
<reference evidence="1 2" key="1">
    <citation type="submission" date="2013-03" db="EMBL/GenBank/DDBJ databases">
        <title>Salinisphaera hydrothermalis C41B8 Genome Sequencing.</title>
        <authorList>
            <person name="Li C."/>
            <person name="Lai Q."/>
            <person name="Shao Z."/>
        </authorList>
    </citation>
    <scope>NUCLEOTIDE SEQUENCE [LARGE SCALE GENOMIC DNA]</scope>
    <source>
        <strain evidence="1 2">C41B8</strain>
    </source>
</reference>
<dbReference type="Proteomes" id="UP000028302">
    <property type="component" value="Unassembled WGS sequence"/>
</dbReference>
<dbReference type="STRING" id="1304275.C41B8_11870"/>
<evidence type="ECO:0000313" key="2">
    <source>
        <dbReference type="Proteomes" id="UP000028302"/>
    </source>
</evidence>
<dbReference type="EMBL" id="APNK01000018">
    <property type="protein sequence ID" value="KEZ77012.1"/>
    <property type="molecule type" value="Genomic_DNA"/>
</dbReference>